<dbReference type="AlphaFoldDB" id="A0A9Y2AEM3"/>
<dbReference type="RefSeq" id="WP_147670816.1">
    <property type="nucleotide sequence ID" value="NZ_CP120678.1"/>
</dbReference>
<dbReference type="InterPro" id="IPR023214">
    <property type="entry name" value="HAD_sf"/>
</dbReference>
<evidence type="ECO:0000313" key="2">
    <source>
        <dbReference type="EMBL" id="WIW70165.1"/>
    </source>
</evidence>
<dbReference type="InterPro" id="IPR051540">
    <property type="entry name" value="S-2-haloacid_dehalogenase"/>
</dbReference>
<dbReference type="PANTHER" id="PTHR43316">
    <property type="entry name" value="HYDROLASE, HALOACID DELAHOGENASE-RELATED"/>
    <property type="match status" value="1"/>
</dbReference>
<name>A0A9Y2AEM3_9FIRM</name>
<reference evidence="2" key="1">
    <citation type="submission" date="2023-03" db="EMBL/GenBank/DDBJ databases">
        <title>Selenobaculum gbiensis gen. nov. sp. nov., a new bacterium isolated from the gut microbiota of IBD patient.</title>
        <authorList>
            <person name="Yeo S."/>
            <person name="Park H."/>
            <person name="Huh C.S."/>
        </authorList>
    </citation>
    <scope>NUCLEOTIDE SEQUENCE</scope>
    <source>
        <strain evidence="2">ICN-92133</strain>
    </source>
</reference>
<keyword evidence="3" id="KW-1185">Reference proteome</keyword>
<dbReference type="PANTHER" id="PTHR43316:SF3">
    <property type="entry name" value="HALOACID DEHALOGENASE, TYPE II (AFU_ORTHOLOGUE AFUA_2G07750)-RELATED"/>
    <property type="match status" value="1"/>
</dbReference>
<dbReference type="SFLD" id="SFLDS00003">
    <property type="entry name" value="Haloacid_Dehalogenase"/>
    <property type="match status" value="1"/>
</dbReference>
<keyword evidence="1 2" id="KW-0378">Hydrolase</keyword>
<dbReference type="InterPro" id="IPR036412">
    <property type="entry name" value="HAD-like_sf"/>
</dbReference>
<evidence type="ECO:0000256" key="1">
    <source>
        <dbReference type="ARBA" id="ARBA00022801"/>
    </source>
</evidence>
<dbReference type="EMBL" id="CP120678">
    <property type="protein sequence ID" value="WIW70165.1"/>
    <property type="molecule type" value="Genomic_DNA"/>
</dbReference>
<accession>A0A9Y2AEM3</accession>
<dbReference type="SUPFAM" id="SSF56784">
    <property type="entry name" value="HAD-like"/>
    <property type="match status" value="1"/>
</dbReference>
<dbReference type="Gene3D" id="3.40.50.1000">
    <property type="entry name" value="HAD superfamily/HAD-like"/>
    <property type="match status" value="1"/>
</dbReference>
<dbReference type="SFLD" id="SFLDG01129">
    <property type="entry name" value="C1.5:_HAD__Beta-PGM__Phosphata"/>
    <property type="match status" value="1"/>
</dbReference>
<dbReference type="Proteomes" id="UP001243623">
    <property type="component" value="Chromosome"/>
</dbReference>
<dbReference type="KEGG" id="sgbi:P3F81_09715"/>
<sequence length="235" mass="26996">MIKHILFDLDGTLIHFDHHLFMENYLNLLGRKFANITDPKIFANHVLTATGHMLKNVEHTKTNADVFWQYIDQNVDISRTTLNPLIDDFYQNDFNELKKIVTVPKILPILNNLIEKAIPVSLATNPVFPLIAVKSRLKWGGLDHIPFQRITHYENSHFCKPQLAYYQEILDVIDLSPENVLMIGNDVHEDLIAGELGIKTYLLTDFIINKDNRPIKSNYIGTVDQLAKDLPKILA</sequence>
<dbReference type="Pfam" id="PF00702">
    <property type="entry name" value="Hydrolase"/>
    <property type="match status" value="1"/>
</dbReference>
<organism evidence="2 3">
    <name type="scientific">Selenobaculum gibii</name>
    <dbReference type="NCBI Taxonomy" id="3054208"/>
    <lineage>
        <taxon>Bacteria</taxon>
        <taxon>Bacillati</taxon>
        <taxon>Bacillota</taxon>
        <taxon>Negativicutes</taxon>
        <taxon>Selenomonadales</taxon>
        <taxon>Selenomonadaceae</taxon>
        <taxon>Selenobaculum</taxon>
    </lineage>
</organism>
<proteinExistence type="predicted"/>
<protein>
    <submittedName>
        <fullName evidence="2">HAD family hydrolase</fullName>
    </submittedName>
</protein>
<evidence type="ECO:0000313" key="3">
    <source>
        <dbReference type="Proteomes" id="UP001243623"/>
    </source>
</evidence>
<gene>
    <name evidence="2" type="ORF">P3F81_09715</name>
</gene>
<dbReference type="GO" id="GO:0016787">
    <property type="term" value="F:hydrolase activity"/>
    <property type="evidence" value="ECO:0007669"/>
    <property type="project" value="UniProtKB-KW"/>
</dbReference>